<name>A0ABU6ZMP3_9FABA</name>
<feature type="region of interest" description="Disordered" evidence="1">
    <location>
        <begin position="89"/>
        <end position="122"/>
    </location>
</feature>
<reference evidence="2 3" key="1">
    <citation type="journal article" date="2023" name="Plants (Basel)">
        <title>Bridging the Gap: Combining Genomics and Transcriptomics Approaches to Understand Stylosanthes scabra, an Orphan Legume from the Brazilian Caatinga.</title>
        <authorList>
            <person name="Ferreira-Neto J.R.C."/>
            <person name="da Silva M.D."/>
            <person name="Binneck E."/>
            <person name="de Melo N.F."/>
            <person name="da Silva R.H."/>
            <person name="de Melo A.L.T.M."/>
            <person name="Pandolfi V."/>
            <person name="Bustamante F.O."/>
            <person name="Brasileiro-Vidal A.C."/>
            <person name="Benko-Iseppon A.M."/>
        </authorList>
    </citation>
    <scope>NUCLEOTIDE SEQUENCE [LARGE SCALE GENOMIC DNA]</scope>
    <source>
        <tissue evidence="2">Leaves</tissue>
    </source>
</reference>
<comment type="caution">
    <text evidence="2">The sequence shown here is derived from an EMBL/GenBank/DDBJ whole genome shotgun (WGS) entry which is preliminary data.</text>
</comment>
<feature type="compositionally biased region" description="Low complexity" evidence="1">
    <location>
        <begin position="202"/>
        <end position="211"/>
    </location>
</feature>
<feature type="region of interest" description="Disordered" evidence="1">
    <location>
        <begin position="197"/>
        <end position="229"/>
    </location>
</feature>
<evidence type="ECO:0000313" key="2">
    <source>
        <dbReference type="EMBL" id="MED6223268.1"/>
    </source>
</evidence>
<keyword evidence="3" id="KW-1185">Reference proteome</keyword>
<gene>
    <name evidence="2" type="ORF">PIB30_072370</name>
</gene>
<dbReference type="Proteomes" id="UP001341840">
    <property type="component" value="Unassembled WGS sequence"/>
</dbReference>
<proteinExistence type="predicted"/>
<evidence type="ECO:0000313" key="3">
    <source>
        <dbReference type="Proteomes" id="UP001341840"/>
    </source>
</evidence>
<dbReference type="EMBL" id="JASCZI010272716">
    <property type="protein sequence ID" value="MED6223268.1"/>
    <property type="molecule type" value="Genomic_DNA"/>
</dbReference>
<protein>
    <submittedName>
        <fullName evidence="2">Uncharacterized protein</fullName>
    </submittedName>
</protein>
<organism evidence="2 3">
    <name type="scientific">Stylosanthes scabra</name>
    <dbReference type="NCBI Taxonomy" id="79078"/>
    <lineage>
        <taxon>Eukaryota</taxon>
        <taxon>Viridiplantae</taxon>
        <taxon>Streptophyta</taxon>
        <taxon>Embryophyta</taxon>
        <taxon>Tracheophyta</taxon>
        <taxon>Spermatophyta</taxon>
        <taxon>Magnoliopsida</taxon>
        <taxon>eudicotyledons</taxon>
        <taxon>Gunneridae</taxon>
        <taxon>Pentapetalae</taxon>
        <taxon>rosids</taxon>
        <taxon>fabids</taxon>
        <taxon>Fabales</taxon>
        <taxon>Fabaceae</taxon>
        <taxon>Papilionoideae</taxon>
        <taxon>50 kb inversion clade</taxon>
        <taxon>dalbergioids sensu lato</taxon>
        <taxon>Dalbergieae</taxon>
        <taxon>Pterocarpus clade</taxon>
        <taxon>Stylosanthes</taxon>
    </lineage>
</organism>
<feature type="compositionally biased region" description="Basic and acidic residues" evidence="1">
    <location>
        <begin position="89"/>
        <end position="105"/>
    </location>
</feature>
<accession>A0ABU6ZMP3</accession>
<sequence>MGDFIEEKLVEEHPILWCELNKTVVVSTLEAKPEKLIEDKALQDNVLIETSPMSTHPKDIALVSCEGLRYVPPPLRQATKRGRNFLWMRDKKEKKDKGKLDEPGKKKSVKASGVKTNLSHMEWNHSTNLSELKGQPLKFHDDHSHNKGVDAYLTSIATIAAPLSISLQPPPNSPSSISPNSSSSTTIHNRAILHHHLRSPKSSKPESSPTSHRNHQPPSSPSHTSAEPPARRRLLLPLSLTTTFGQATPPSSPNPHHYLSLSSLRTTITSLHHHHRRTTEPATTFVFFTENNSKPPPPLSSTITATFFFVNLHRRKHLTVQALELPPPPFPIFINLRTPSNNSAVLLSLCDRSFQPPSGESSVATTTPIQASVNFALFPCPGAVAFQPPSTKPSSALSTLSSTSSPTSIITGEILLHPFVNSLCFRMTRIGKTSTKGSASTAVGSTAGNLSQLLLRSCFRRVSKKNSS</sequence>
<evidence type="ECO:0000256" key="1">
    <source>
        <dbReference type="SAM" id="MobiDB-lite"/>
    </source>
</evidence>